<keyword evidence="2" id="KW-1185">Reference proteome</keyword>
<dbReference type="PROSITE" id="PS51386">
    <property type="entry name" value="RINT1_TIP20"/>
    <property type="match status" value="1"/>
</dbReference>
<accession>A0A8I2YGP1</accession>
<gene>
    <name evidence="1" type="ORF">JVT61DRAFT_9397</name>
</gene>
<dbReference type="AlphaFoldDB" id="A0A8I2YGP1"/>
<dbReference type="InterPro" id="IPR042042">
    <property type="entry name" value="Tip20p_domB"/>
</dbReference>
<evidence type="ECO:0000313" key="2">
    <source>
        <dbReference type="Proteomes" id="UP000683000"/>
    </source>
</evidence>
<dbReference type="InterPro" id="IPR007528">
    <property type="entry name" value="RINT1_Tip20"/>
</dbReference>
<reference evidence="1" key="1">
    <citation type="submission" date="2021-03" db="EMBL/GenBank/DDBJ databases">
        <title>Evolutionary innovations through gain and loss of genes in the ectomycorrhizal Boletales.</title>
        <authorList>
            <person name="Wu G."/>
            <person name="Miyauchi S."/>
            <person name="Morin E."/>
            <person name="Yang Z.-L."/>
            <person name="Xu J."/>
            <person name="Martin F.M."/>
        </authorList>
    </citation>
    <scope>NUCLEOTIDE SEQUENCE</scope>
    <source>
        <strain evidence="1">BR01</strain>
    </source>
</reference>
<dbReference type="Pfam" id="PF04437">
    <property type="entry name" value="RINT1_TIP1"/>
    <property type="match status" value="2"/>
</dbReference>
<dbReference type="GO" id="GO:0006888">
    <property type="term" value="P:endoplasmic reticulum to Golgi vesicle-mediated transport"/>
    <property type="evidence" value="ECO:0007669"/>
    <property type="project" value="InterPro"/>
</dbReference>
<dbReference type="GO" id="GO:0070939">
    <property type="term" value="C:Dsl1/NZR complex"/>
    <property type="evidence" value="ECO:0007669"/>
    <property type="project" value="InterPro"/>
</dbReference>
<evidence type="ECO:0000313" key="1">
    <source>
        <dbReference type="EMBL" id="KAG6371681.1"/>
    </source>
</evidence>
<sequence length="840" mass="93539">MSSQITKQLQEPPSAKVAYSSALDTLNKSFVYSAHLDDLQAILDDACNNQVRLKQHLIESEKETDALTTNTRIEAMLQLDRAKELASLRDSLEDDLAYLSHDLVSALSPTGDDNAPTLLEDIETMHRALKELESVRSYVVVVERSLKLSEDAVSQMRHSSPPITTEATSRYQALLAFVNEVRHSCGLLEGIGNSHGSLNLISFLERICEKTWADMKATLFSTLISASETLNWPTAVDYVAANKMDRAAFESAVLDLLRLQEIGESLRSPRENEGLYPLQALVHPVALRFKYHFDSERETSRLDKPEWYFTHIANVAHDHRPFMEGVMQRLISGSKFQDVNAWHNYTTLLLPILERKLKRSVPLLLTRPALLAHTVYQSLIFDSSLRDMGYEFAQDNRDANSDERTEAERGGISKVILDQKDWFNAWLEGEKKFADDQYHEIISAPDAWVIADDDRHEYAQNHVSRDTALKATTSARRIKALVEQVTGASLLALAVFPTTHPISYSCSTPNSGIIPFSISSSLDAFETLSSALVRAVPGALGVDGPKTDTRKLTGGVEGSQRLCKALLSAKYIENAMRIWGEEVFFLELLVEINHRASLRMTAGSYSSLPEYKARPGHGTTASEGTIFEELVTQFAKLSTRAEDMLGQQICGECEGYLKSHFSALATQMQDMDDNTVDVAVSSTLLPAVALLSSHLAFLRNTLPASVVTRLYRRIASRISEHVLQRQVLFRPGLTRGSARNGLTHTQARVVQAECELWAETSQMAMNTSRARIEKPWSRLLAAGRLLGADLQQHERLLDAMFGGKSDGWEELLDNATALGSGGLGMDEVKTVLRLRDDCRR</sequence>
<dbReference type="OrthoDB" id="407410at2759"/>
<protein>
    <submittedName>
        <fullName evidence="1">RINT-1 family protein</fullName>
    </submittedName>
</protein>
<name>A0A8I2YGP1_9AGAM</name>
<dbReference type="GO" id="GO:0006890">
    <property type="term" value="P:retrograde vesicle-mediated transport, Golgi to endoplasmic reticulum"/>
    <property type="evidence" value="ECO:0007669"/>
    <property type="project" value="InterPro"/>
</dbReference>
<dbReference type="GO" id="GO:0060628">
    <property type="term" value="P:regulation of ER to Golgi vesicle-mediated transport"/>
    <property type="evidence" value="ECO:0007669"/>
    <property type="project" value="TreeGrafter"/>
</dbReference>
<dbReference type="PANTHER" id="PTHR13520:SF0">
    <property type="entry name" value="RAD50-INTERACTING PROTEIN 1"/>
    <property type="match status" value="1"/>
</dbReference>
<dbReference type="Proteomes" id="UP000683000">
    <property type="component" value="Unassembled WGS sequence"/>
</dbReference>
<comment type="caution">
    <text evidence="1">The sequence shown here is derived from an EMBL/GenBank/DDBJ whole genome shotgun (WGS) entry which is preliminary data.</text>
</comment>
<dbReference type="PANTHER" id="PTHR13520">
    <property type="entry name" value="RAD50-INTERACTING PROTEIN 1 RINT-1"/>
    <property type="match status" value="1"/>
</dbReference>
<proteinExistence type="predicted"/>
<dbReference type="Gene3D" id="1.20.58.1420">
    <property type="entry name" value="Dsl1p vesicle tethering complex, Tip20p subunit, domain B"/>
    <property type="match status" value="1"/>
</dbReference>
<organism evidence="1 2">
    <name type="scientific">Boletus reticuloceps</name>
    <dbReference type="NCBI Taxonomy" id="495285"/>
    <lineage>
        <taxon>Eukaryota</taxon>
        <taxon>Fungi</taxon>
        <taxon>Dikarya</taxon>
        <taxon>Basidiomycota</taxon>
        <taxon>Agaricomycotina</taxon>
        <taxon>Agaricomycetes</taxon>
        <taxon>Agaricomycetidae</taxon>
        <taxon>Boletales</taxon>
        <taxon>Boletineae</taxon>
        <taxon>Boletaceae</taxon>
        <taxon>Boletoideae</taxon>
        <taxon>Boletus</taxon>
    </lineage>
</organism>
<dbReference type="EMBL" id="JAGFBS010000033">
    <property type="protein sequence ID" value="KAG6371681.1"/>
    <property type="molecule type" value="Genomic_DNA"/>
</dbReference>